<keyword evidence="2" id="KW-1185">Reference proteome</keyword>
<evidence type="ECO:0000313" key="1">
    <source>
        <dbReference type="EnsemblMetazoa" id="AARA014279-PA"/>
    </source>
</evidence>
<accession>A0A182IFL4</accession>
<proteinExistence type="predicted"/>
<dbReference type="Proteomes" id="UP000075840">
    <property type="component" value="Unassembled WGS sequence"/>
</dbReference>
<dbReference type="EMBL" id="APCN01002897">
    <property type="status" value="NOT_ANNOTATED_CDS"/>
    <property type="molecule type" value="Genomic_DNA"/>
</dbReference>
<dbReference type="VEuPathDB" id="VectorBase:AARA014279"/>
<name>A0A182IFL4_ANOAR</name>
<sequence>MSVQIWSRCHASNDIIRHDRHMIQCYPVEV</sequence>
<dbReference type="EnsemblMetazoa" id="AARA014279-RA">
    <property type="protein sequence ID" value="AARA014279-PA"/>
    <property type="gene ID" value="AARA014279"/>
</dbReference>
<dbReference type="AlphaFoldDB" id="A0A182IFL4"/>
<protein>
    <submittedName>
        <fullName evidence="1">Uncharacterized protein</fullName>
    </submittedName>
</protein>
<evidence type="ECO:0000313" key="2">
    <source>
        <dbReference type="Proteomes" id="UP000075840"/>
    </source>
</evidence>
<reference evidence="1" key="1">
    <citation type="submission" date="2022-08" db="UniProtKB">
        <authorList>
            <consortium name="EnsemblMetazoa"/>
        </authorList>
    </citation>
    <scope>IDENTIFICATION</scope>
    <source>
        <strain evidence="1">Dongola</strain>
    </source>
</reference>
<organism evidence="1 2">
    <name type="scientific">Anopheles arabiensis</name>
    <name type="common">Mosquito</name>
    <dbReference type="NCBI Taxonomy" id="7173"/>
    <lineage>
        <taxon>Eukaryota</taxon>
        <taxon>Metazoa</taxon>
        <taxon>Ecdysozoa</taxon>
        <taxon>Arthropoda</taxon>
        <taxon>Hexapoda</taxon>
        <taxon>Insecta</taxon>
        <taxon>Pterygota</taxon>
        <taxon>Neoptera</taxon>
        <taxon>Endopterygota</taxon>
        <taxon>Diptera</taxon>
        <taxon>Nematocera</taxon>
        <taxon>Culicoidea</taxon>
        <taxon>Culicidae</taxon>
        <taxon>Anophelinae</taxon>
        <taxon>Anopheles</taxon>
    </lineage>
</organism>